<proteinExistence type="predicted"/>
<dbReference type="Proteomes" id="UP000660729">
    <property type="component" value="Unassembled WGS sequence"/>
</dbReference>
<dbReference type="EMBL" id="JABCIY010000015">
    <property type="protein sequence ID" value="KAF7197344.1"/>
    <property type="molecule type" value="Genomic_DNA"/>
</dbReference>
<reference evidence="1" key="1">
    <citation type="submission" date="2020-04" db="EMBL/GenBank/DDBJ databases">
        <title>Draft genome resource of the tomato pathogen Pseudocercospora fuligena.</title>
        <authorList>
            <person name="Zaccaron A."/>
        </authorList>
    </citation>
    <scope>NUCLEOTIDE SEQUENCE</scope>
    <source>
        <strain evidence="1">PF001</strain>
    </source>
</reference>
<protein>
    <submittedName>
        <fullName evidence="1">Uncharacterized protein</fullName>
    </submittedName>
</protein>
<comment type="caution">
    <text evidence="1">The sequence shown here is derived from an EMBL/GenBank/DDBJ whole genome shotgun (WGS) entry which is preliminary data.</text>
</comment>
<keyword evidence="2" id="KW-1185">Reference proteome</keyword>
<dbReference type="AlphaFoldDB" id="A0A8H6RU95"/>
<evidence type="ECO:0000313" key="2">
    <source>
        <dbReference type="Proteomes" id="UP000660729"/>
    </source>
</evidence>
<sequence length="220" mass="23542">ANVRTSTAMSNNACCRQYHLSMLLVDKHISISSLAGFHIHYNLVCLIHRPLLDPGLDLSISGEFEHFLNLAWRSDATAANLDSVHQEGESVNVGQAASIGCTLSLAKRSANQNSPNLDVCSSGLEQTEVVHERHLLRADRADNEIEASAVLGSPVLVLASCDVFVGSKGKGILSLIALSGDSDDTITAEGFCKENTKVAETSNANDTDSLARACTIHLEW</sequence>
<feature type="non-terminal residue" evidence="1">
    <location>
        <position position="220"/>
    </location>
</feature>
<organism evidence="1 2">
    <name type="scientific">Pseudocercospora fuligena</name>
    <dbReference type="NCBI Taxonomy" id="685502"/>
    <lineage>
        <taxon>Eukaryota</taxon>
        <taxon>Fungi</taxon>
        <taxon>Dikarya</taxon>
        <taxon>Ascomycota</taxon>
        <taxon>Pezizomycotina</taxon>
        <taxon>Dothideomycetes</taxon>
        <taxon>Dothideomycetidae</taxon>
        <taxon>Mycosphaerellales</taxon>
        <taxon>Mycosphaerellaceae</taxon>
        <taxon>Pseudocercospora</taxon>
    </lineage>
</organism>
<evidence type="ECO:0000313" key="1">
    <source>
        <dbReference type="EMBL" id="KAF7197344.1"/>
    </source>
</evidence>
<name>A0A8H6RU95_9PEZI</name>
<accession>A0A8H6RU95</accession>
<gene>
    <name evidence="1" type="ORF">HII31_01154</name>
</gene>